<dbReference type="EMBL" id="CP101873">
    <property type="protein sequence ID" value="WMT06354.1"/>
    <property type="molecule type" value="Genomic_DNA"/>
</dbReference>
<protein>
    <submittedName>
        <fullName evidence="3">Universal stress protein</fullName>
    </submittedName>
</protein>
<evidence type="ECO:0000313" key="4">
    <source>
        <dbReference type="Proteomes" id="UP001224926"/>
    </source>
</evidence>
<evidence type="ECO:0000256" key="1">
    <source>
        <dbReference type="ARBA" id="ARBA00008791"/>
    </source>
</evidence>
<dbReference type="Gene3D" id="3.40.50.12370">
    <property type="match status" value="1"/>
</dbReference>
<comment type="similarity">
    <text evidence="1">Belongs to the universal stress protein A family.</text>
</comment>
<dbReference type="SUPFAM" id="SSF52402">
    <property type="entry name" value="Adenine nucleotide alpha hydrolases-like"/>
    <property type="match status" value="1"/>
</dbReference>
<reference evidence="3 4" key="1">
    <citation type="submission" date="2022-07" db="EMBL/GenBank/DDBJ databases">
        <title>Two temperate virus in Haloterrigena jeotgali A29.</title>
        <authorList>
            <person name="Deng X."/>
        </authorList>
    </citation>
    <scope>NUCLEOTIDE SEQUENCE [LARGE SCALE GENOMIC DNA]</scope>
    <source>
        <strain evidence="3 4">A29</strain>
    </source>
</reference>
<keyword evidence="4" id="KW-1185">Reference proteome</keyword>
<dbReference type="RefSeq" id="WP_049965877.1">
    <property type="nucleotide sequence ID" value="NZ_CP101873.1"/>
</dbReference>
<dbReference type="AlphaFoldDB" id="A0AAF0PBA8"/>
<feature type="domain" description="UspA" evidence="2">
    <location>
        <begin position="6"/>
        <end position="140"/>
    </location>
</feature>
<sequence length="157" mass="17219">MTEPLFRRIVVPIANRDDATATATALRPHVAGTDRTVIVVHVIEKSSGAPDKASVEQRKRYAEDVFAIVSDEFDDSRISIETDLRYGTDIATAIIDAAHDSDASAIAFTPRGGSRWRKLLTGDVSHNLIEDSDIPVLVLPRPNGERSASEIRRNARD</sequence>
<gene>
    <name evidence="3" type="ORF">NP511_13260</name>
</gene>
<evidence type="ECO:0000313" key="3">
    <source>
        <dbReference type="EMBL" id="WMT06354.1"/>
    </source>
</evidence>
<dbReference type="PANTHER" id="PTHR46268:SF6">
    <property type="entry name" value="UNIVERSAL STRESS PROTEIN UP12"/>
    <property type="match status" value="1"/>
</dbReference>
<organism evidence="3 4">
    <name type="scientific">Natrinema thermotolerans</name>
    <dbReference type="NCBI Taxonomy" id="121872"/>
    <lineage>
        <taxon>Archaea</taxon>
        <taxon>Methanobacteriati</taxon>
        <taxon>Methanobacteriota</taxon>
        <taxon>Stenosarchaea group</taxon>
        <taxon>Halobacteria</taxon>
        <taxon>Halobacteriales</taxon>
        <taxon>Natrialbaceae</taxon>
        <taxon>Natrinema</taxon>
    </lineage>
</organism>
<dbReference type="InterPro" id="IPR006016">
    <property type="entry name" value="UspA"/>
</dbReference>
<proteinExistence type="inferred from homology"/>
<dbReference type="GeneID" id="39862596"/>
<accession>A0AAF0PBA8</accession>
<dbReference type="Proteomes" id="UP001224926">
    <property type="component" value="Chromosome"/>
</dbReference>
<dbReference type="Pfam" id="PF00582">
    <property type="entry name" value="Usp"/>
    <property type="match status" value="1"/>
</dbReference>
<evidence type="ECO:0000259" key="2">
    <source>
        <dbReference type="Pfam" id="PF00582"/>
    </source>
</evidence>
<name>A0AAF0PBA8_9EURY</name>
<dbReference type="GeneID" id="84214927"/>
<dbReference type="CDD" id="cd00293">
    <property type="entry name" value="USP-like"/>
    <property type="match status" value="1"/>
</dbReference>
<dbReference type="PANTHER" id="PTHR46268">
    <property type="entry name" value="STRESS RESPONSE PROTEIN NHAX"/>
    <property type="match status" value="1"/>
</dbReference>